<keyword evidence="2" id="KW-0812">Transmembrane</keyword>
<name>A0ABW5UX13_9MICO</name>
<keyword evidence="2" id="KW-0472">Membrane</keyword>
<feature type="transmembrane region" description="Helical" evidence="2">
    <location>
        <begin position="189"/>
        <end position="214"/>
    </location>
</feature>
<feature type="transmembrane region" description="Helical" evidence="2">
    <location>
        <begin position="81"/>
        <end position="103"/>
    </location>
</feature>
<gene>
    <name evidence="3" type="ORF">ACFSW7_01050</name>
</gene>
<evidence type="ECO:0000313" key="3">
    <source>
        <dbReference type="EMBL" id="MFD2756964.1"/>
    </source>
</evidence>
<sequence>MTTATASTTQPAPKAPSRARPAAGPMIATYVRIELIRQLRQVSNLVFMVGLPLMLFLIFGAMQEYSTVELPNGNGNISGSIMISFAAYGAITATAGLAGSAAIELQQGWGRQLGITPFRGGHFIVAKTIVALVLALLPIAAIYAAGALTTARLDGWVWLATGALVLIPAIVFALYGLAIGTLFRSETAVGAASGMIVIFMFLGNAFVPLSGFLLDFAPFTPVWGVMQLALWPLQEGVSVGSDGSLMEYALWQPVANVAVWAVIFGVLAVLGSRRGTDRR</sequence>
<reference evidence="4" key="1">
    <citation type="journal article" date="2019" name="Int. J. Syst. Evol. Microbiol.">
        <title>The Global Catalogue of Microorganisms (GCM) 10K type strain sequencing project: providing services to taxonomists for standard genome sequencing and annotation.</title>
        <authorList>
            <consortium name="The Broad Institute Genomics Platform"/>
            <consortium name="The Broad Institute Genome Sequencing Center for Infectious Disease"/>
            <person name="Wu L."/>
            <person name="Ma J."/>
        </authorList>
    </citation>
    <scope>NUCLEOTIDE SEQUENCE [LARGE SCALE GENOMIC DNA]</scope>
    <source>
        <strain evidence="4">TISTR 1514</strain>
    </source>
</reference>
<dbReference type="EMBL" id="JBHUNE010000001">
    <property type="protein sequence ID" value="MFD2756964.1"/>
    <property type="molecule type" value="Genomic_DNA"/>
</dbReference>
<organism evidence="3 4">
    <name type="scientific">Gulosibacter faecalis</name>
    <dbReference type="NCBI Taxonomy" id="272240"/>
    <lineage>
        <taxon>Bacteria</taxon>
        <taxon>Bacillati</taxon>
        <taxon>Actinomycetota</taxon>
        <taxon>Actinomycetes</taxon>
        <taxon>Micrococcales</taxon>
        <taxon>Microbacteriaceae</taxon>
        <taxon>Gulosibacter</taxon>
    </lineage>
</organism>
<keyword evidence="4" id="KW-1185">Reference proteome</keyword>
<dbReference type="RefSeq" id="WP_019618936.1">
    <property type="nucleotide sequence ID" value="NZ_JBHUNE010000001.1"/>
</dbReference>
<comment type="caution">
    <text evidence="3">The sequence shown here is derived from an EMBL/GenBank/DDBJ whole genome shotgun (WGS) entry which is preliminary data.</text>
</comment>
<proteinExistence type="predicted"/>
<accession>A0ABW5UX13</accession>
<evidence type="ECO:0000256" key="2">
    <source>
        <dbReference type="SAM" id="Phobius"/>
    </source>
</evidence>
<protein>
    <submittedName>
        <fullName evidence="3">ABC transporter permease</fullName>
    </submittedName>
</protein>
<evidence type="ECO:0000313" key="4">
    <source>
        <dbReference type="Proteomes" id="UP001597492"/>
    </source>
</evidence>
<keyword evidence="2" id="KW-1133">Transmembrane helix</keyword>
<feature type="transmembrane region" description="Helical" evidence="2">
    <location>
        <begin position="124"/>
        <end position="144"/>
    </location>
</feature>
<feature type="transmembrane region" description="Helical" evidence="2">
    <location>
        <begin position="156"/>
        <end position="177"/>
    </location>
</feature>
<feature type="transmembrane region" description="Helical" evidence="2">
    <location>
        <begin position="250"/>
        <end position="270"/>
    </location>
</feature>
<evidence type="ECO:0000256" key="1">
    <source>
        <dbReference type="SAM" id="MobiDB-lite"/>
    </source>
</evidence>
<feature type="region of interest" description="Disordered" evidence="1">
    <location>
        <begin position="1"/>
        <end position="21"/>
    </location>
</feature>
<dbReference type="Proteomes" id="UP001597492">
    <property type="component" value="Unassembled WGS sequence"/>
</dbReference>
<feature type="transmembrane region" description="Helical" evidence="2">
    <location>
        <begin position="42"/>
        <end position="61"/>
    </location>
</feature>